<comment type="similarity">
    <text evidence="1">Belongs to the EutP/PduV family.</text>
</comment>
<gene>
    <name evidence="2" type="primary">pduV_2</name>
    <name evidence="2" type="ORF">VRLFYP33_00503</name>
</gene>
<dbReference type="CDD" id="cd00882">
    <property type="entry name" value="Ras_like_GTPase"/>
    <property type="match status" value="1"/>
</dbReference>
<dbReference type="EMBL" id="CACRUX010000015">
    <property type="protein sequence ID" value="VYT77677.1"/>
    <property type="molecule type" value="Genomic_DNA"/>
</dbReference>
<dbReference type="InterPro" id="IPR027417">
    <property type="entry name" value="P-loop_NTPase"/>
</dbReference>
<dbReference type="Gene3D" id="3.40.50.300">
    <property type="entry name" value="P-loop containing nucleotide triphosphate hydrolases"/>
    <property type="match status" value="1"/>
</dbReference>
<dbReference type="PANTHER" id="PTHR40453">
    <property type="entry name" value="PROTEIN YOEF"/>
    <property type="match status" value="1"/>
</dbReference>
<proteinExistence type="inferred from homology"/>
<sequence>MKKIMFVGPIGVGKTTLTQRIEGVEIIYAKTQTVQFHDDIIDTPGEFVQHRLMYNALLVTAAEADILGFLISAKEKEQMFPPGFASLFNKPAIGIITKMDLIDENDDIEFIKNQLVMTGASPIFKVGINSDKGIQDLLNYLNTLDK</sequence>
<evidence type="ECO:0000256" key="1">
    <source>
        <dbReference type="PIRNR" id="PIRNR036409"/>
    </source>
</evidence>
<dbReference type="AlphaFoldDB" id="A0A6N2ZHW4"/>
<dbReference type="RefSeq" id="WP_156704142.1">
    <property type="nucleotide sequence ID" value="NZ_CACRUX010000015.1"/>
</dbReference>
<protein>
    <submittedName>
        <fullName evidence="2">Propanediol utilization protein PduV</fullName>
    </submittedName>
</protein>
<accession>A0A6N2ZHW4</accession>
<dbReference type="PANTHER" id="PTHR40453:SF1">
    <property type="entry name" value="PROTEIN YOEF"/>
    <property type="match status" value="1"/>
</dbReference>
<dbReference type="InterPro" id="IPR012381">
    <property type="entry name" value="EutP_PduV"/>
</dbReference>
<reference evidence="2" key="1">
    <citation type="submission" date="2019-11" db="EMBL/GenBank/DDBJ databases">
        <authorList>
            <person name="Feng L."/>
        </authorList>
    </citation>
    <scope>NUCLEOTIDE SEQUENCE</scope>
    <source>
        <strain evidence="2">VrattiLFYP33</strain>
    </source>
</reference>
<dbReference type="NCBIfam" id="TIGR02528">
    <property type="entry name" value="EutP"/>
    <property type="match status" value="1"/>
</dbReference>
<dbReference type="PIRSF" id="PIRSF036409">
    <property type="entry name" value="EutP_PduV"/>
    <property type="match status" value="1"/>
</dbReference>
<dbReference type="GO" id="GO:0005524">
    <property type="term" value="F:ATP binding"/>
    <property type="evidence" value="ECO:0007669"/>
    <property type="project" value="UniProtKB-UniRule"/>
</dbReference>
<evidence type="ECO:0000313" key="2">
    <source>
        <dbReference type="EMBL" id="VYT77677.1"/>
    </source>
</evidence>
<dbReference type="GO" id="GO:0006576">
    <property type="term" value="P:biogenic amine metabolic process"/>
    <property type="evidence" value="ECO:0007669"/>
    <property type="project" value="InterPro"/>
</dbReference>
<keyword evidence="1" id="KW-0547">Nucleotide-binding</keyword>
<organism evidence="2">
    <name type="scientific">Veillonella ratti</name>
    <dbReference type="NCBI Taxonomy" id="103892"/>
    <lineage>
        <taxon>Bacteria</taxon>
        <taxon>Bacillati</taxon>
        <taxon>Bacillota</taxon>
        <taxon>Negativicutes</taxon>
        <taxon>Veillonellales</taxon>
        <taxon>Veillonellaceae</taxon>
        <taxon>Veillonella</taxon>
    </lineage>
</organism>
<name>A0A6N2ZHW4_9FIRM</name>
<dbReference type="Pfam" id="PF10662">
    <property type="entry name" value="PduV-EutP"/>
    <property type="match status" value="1"/>
</dbReference>
<dbReference type="SUPFAM" id="SSF52540">
    <property type="entry name" value="P-loop containing nucleoside triphosphate hydrolases"/>
    <property type="match status" value="1"/>
</dbReference>